<sequence length="138" mass="15385">MEANITTPHDNHDNQDDEYVLLDLNHVSSLIDIPPNANYVLTGLNTVNPILIIDDKFKLIGEYDETIGTCLAFTEQDNPVVHEETGPSEVNLFSGTRIIDSNQPPTKQVKPLCQLHKVLKFRMSPDSEIQSATAEEAK</sequence>
<proteinExistence type="predicted"/>
<keyword evidence="3" id="KW-1185">Reference proteome</keyword>
<dbReference type="EMBL" id="WOCE01000020">
    <property type="protein sequence ID" value="KAE9590634.1"/>
    <property type="molecule type" value="Genomic_DNA"/>
</dbReference>
<organism evidence="2 3">
    <name type="scientific">Lupinus albus</name>
    <name type="common">White lupine</name>
    <name type="synonym">Lupinus termis</name>
    <dbReference type="NCBI Taxonomy" id="3870"/>
    <lineage>
        <taxon>Eukaryota</taxon>
        <taxon>Viridiplantae</taxon>
        <taxon>Streptophyta</taxon>
        <taxon>Embryophyta</taxon>
        <taxon>Tracheophyta</taxon>
        <taxon>Spermatophyta</taxon>
        <taxon>Magnoliopsida</taxon>
        <taxon>eudicotyledons</taxon>
        <taxon>Gunneridae</taxon>
        <taxon>Pentapetalae</taxon>
        <taxon>rosids</taxon>
        <taxon>fabids</taxon>
        <taxon>Fabales</taxon>
        <taxon>Fabaceae</taxon>
        <taxon>Papilionoideae</taxon>
        <taxon>50 kb inversion clade</taxon>
        <taxon>genistoids sensu lato</taxon>
        <taxon>core genistoids</taxon>
        <taxon>Genisteae</taxon>
        <taxon>Lupinus</taxon>
    </lineage>
</organism>
<comment type="caution">
    <text evidence="2">The sequence shown here is derived from an EMBL/GenBank/DDBJ whole genome shotgun (WGS) entry which is preliminary data.</text>
</comment>
<protein>
    <recommendedName>
        <fullName evidence="1">Transcription factor TFIIIC triple barrel domain-containing protein</fullName>
    </recommendedName>
</protein>
<dbReference type="FunFam" id="2.60.40.4370:FF:000002">
    <property type="entry name" value="Transcription factor TFIIIC, tau55-related protein"/>
    <property type="match status" value="1"/>
</dbReference>
<dbReference type="OrthoDB" id="1877767at2759"/>
<dbReference type="Gene3D" id="2.60.40.4370">
    <property type="match status" value="1"/>
</dbReference>
<gene>
    <name evidence="2" type="ORF">Lalb_Chr20g0109751</name>
</gene>
<dbReference type="PANTHER" id="PTHR21860:SF2">
    <property type="entry name" value="GENERAL TRANSCRIPTION FACTOR 3C POLYPEPTIDE 6"/>
    <property type="match status" value="1"/>
</dbReference>
<evidence type="ECO:0000259" key="1">
    <source>
        <dbReference type="Pfam" id="PF10419"/>
    </source>
</evidence>
<dbReference type="GO" id="GO:0000127">
    <property type="term" value="C:transcription factor TFIIIC complex"/>
    <property type="evidence" value="ECO:0007669"/>
    <property type="project" value="TreeGrafter"/>
</dbReference>
<dbReference type="InterPro" id="IPR019481">
    <property type="entry name" value="TFIIIC_triple_barrel"/>
</dbReference>
<evidence type="ECO:0000313" key="3">
    <source>
        <dbReference type="Proteomes" id="UP000447434"/>
    </source>
</evidence>
<accession>A0A6A4NSK9</accession>
<evidence type="ECO:0000313" key="2">
    <source>
        <dbReference type="EMBL" id="KAE9590634.1"/>
    </source>
</evidence>
<dbReference type="Proteomes" id="UP000447434">
    <property type="component" value="Chromosome 20"/>
</dbReference>
<dbReference type="AlphaFoldDB" id="A0A6A4NSK9"/>
<name>A0A6A4NSK9_LUPAL</name>
<feature type="domain" description="Transcription factor TFIIIC triple barrel" evidence="1">
    <location>
        <begin position="16"/>
        <end position="122"/>
    </location>
</feature>
<dbReference type="PANTHER" id="PTHR21860">
    <property type="entry name" value="TRANSCRIPTION INITIATION FACTOR IIIC TFIIIC , POLYPEPTIDE 6-RELATED"/>
    <property type="match status" value="1"/>
</dbReference>
<dbReference type="Pfam" id="PF10419">
    <property type="entry name" value="TFIIIC_sub6"/>
    <property type="match status" value="1"/>
</dbReference>
<dbReference type="GO" id="GO:0006383">
    <property type="term" value="P:transcription by RNA polymerase III"/>
    <property type="evidence" value="ECO:0007669"/>
    <property type="project" value="InterPro"/>
</dbReference>
<reference evidence="3" key="1">
    <citation type="journal article" date="2020" name="Nat. Commun.">
        <title>Genome sequence of the cluster root forming white lupin.</title>
        <authorList>
            <person name="Hufnagel B."/>
            <person name="Marques A."/>
            <person name="Soriano A."/>
            <person name="Marques L."/>
            <person name="Divol F."/>
            <person name="Doumas P."/>
            <person name="Sallet E."/>
            <person name="Mancinotti D."/>
            <person name="Carrere S."/>
            <person name="Marande W."/>
            <person name="Arribat S."/>
            <person name="Keller J."/>
            <person name="Huneau C."/>
            <person name="Blein T."/>
            <person name="Aime D."/>
            <person name="Laguerre M."/>
            <person name="Taylor J."/>
            <person name="Schubert V."/>
            <person name="Nelson M."/>
            <person name="Geu-Flores F."/>
            <person name="Crespi M."/>
            <person name="Gallardo-Guerrero K."/>
            <person name="Delaux P.-M."/>
            <person name="Salse J."/>
            <person name="Berges H."/>
            <person name="Guyot R."/>
            <person name="Gouzy J."/>
            <person name="Peret B."/>
        </authorList>
    </citation>
    <scope>NUCLEOTIDE SEQUENCE [LARGE SCALE GENOMIC DNA]</scope>
    <source>
        <strain evidence="3">cv. Amiga</strain>
    </source>
</reference>
<dbReference type="InterPro" id="IPR042771">
    <property type="entry name" value="GTF3C6-like"/>
</dbReference>